<dbReference type="CDD" id="cd03801">
    <property type="entry name" value="GT4_PimA-like"/>
    <property type="match status" value="1"/>
</dbReference>
<evidence type="ECO:0000259" key="3">
    <source>
        <dbReference type="Pfam" id="PF13439"/>
    </source>
</evidence>
<dbReference type="PANTHER" id="PTHR12526">
    <property type="entry name" value="GLYCOSYLTRANSFERASE"/>
    <property type="match status" value="1"/>
</dbReference>
<dbReference type="PANTHER" id="PTHR12526:SF613">
    <property type="entry name" value="PHOSPHATIDYL-MYO-INOSITOL MANNOSYLTRANSFERASE"/>
    <property type="match status" value="1"/>
</dbReference>
<dbReference type="Pfam" id="PF13692">
    <property type="entry name" value="Glyco_trans_1_4"/>
    <property type="match status" value="1"/>
</dbReference>
<proteinExistence type="predicted"/>
<evidence type="ECO:0000313" key="5">
    <source>
        <dbReference type="Proteomes" id="UP000824504"/>
    </source>
</evidence>
<protein>
    <submittedName>
        <fullName evidence="4">Glycosyltransferase family 4 protein</fullName>
    </submittedName>
</protein>
<keyword evidence="2" id="KW-0808">Transferase</keyword>
<organism evidence="4 5">
    <name type="scientific">Tessaracoccus palaemonis</name>
    <dbReference type="NCBI Taxonomy" id="2829499"/>
    <lineage>
        <taxon>Bacteria</taxon>
        <taxon>Bacillati</taxon>
        <taxon>Actinomycetota</taxon>
        <taxon>Actinomycetes</taxon>
        <taxon>Propionibacteriales</taxon>
        <taxon>Propionibacteriaceae</taxon>
        <taxon>Tessaracoccus</taxon>
    </lineage>
</organism>
<dbReference type="Proteomes" id="UP000824504">
    <property type="component" value="Chromosome"/>
</dbReference>
<dbReference type="RefSeq" id="WP_219079829.1">
    <property type="nucleotide sequence ID" value="NZ_CP079216.1"/>
</dbReference>
<keyword evidence="1" id="KW-0328">Glycosyltransferase</keyword>
<dbReference type="InterPro" id="IPR028098">
    <property type="entry name" value="Glyco_trans_4-like_N"/>
</dbReference>
<keyword evidence="5" id="KW-1185">Reference proteome</keyword>
<feature type="domain" description="Glycosyltransferase subfamily 4-like N-terminal" evidence="3">
    <location>
        <begin position="15"/>
        <end position="166"/>
    </location>
</feature>
<evidence type="ECO:0000256" key="2">
    <source>
        <dbReference type="ARBA" id="ARBA00022679"/>
    </source>
</evidence>
<dbReference type="Pfam" id="PF13439">
    <property type="entry name" value="Glyco_transf_4"/>
    <property type="match status" value="1"/>
</dbReference>
<evidence type="ECO:0000313" key="4">
    <source>
        <dbReference type="EMBL" id="QXT61673.1"/>
    </source>
</evidence>
<gene>
    <name evidence="4" type="ORF">KDB89_07580</name>
</gene>
<reference evidence="4 5" key="1">
    <citation type="submission" date="2021-07" db="EMBL/GenBank/DDBJ databases">
        <title>complete genome sequencing of Tessaracoccus sp.J1M15.</title>
        <authorList>
            <person name="Bae J.-W."/>
            <person name="Kim D.-y."/>
        </authorList>
    </citation>
    <scope>NUCLEOTIDE SEQUENCE [LARGE SCALE GENOMIC DNA]</scope>
    <source>
        <strain evidence="4 5">J1M15</strain>
    </source>
</reference>
<sequence>MRVALLCPYSLDVAGGVGTHVLGLADWLAGEGHDPVVVAPGTREPSVPSVLLGGAVRLPFNGSTARLALGRGQVRAARRAVETADVVHVHEPLTPGVAFGVARTARRLVVTHHASFAPGPLVPLLRARAALLAPDRVPLAVSRAAADTAAAATGTRPPVVPNGVVLQPPPIPRSGRPIVVFVGRLDEPRKGYALFARLARQGLDADFVAVGRGGTGADGVVELGELADAARDALLARASVLVAPNRFGESFGLVLVEALGAGCAVVASDLPAFRDVVDDPAVATFFPPDDLAAATAALLARLADPADVHRARSVAERYGWDRVGPRVLAAYQEAGGGPTAMA</sequence>
<accession>A0ABX8SE33</accession>
<evidence type="ECO:0000256" key="1">
    <source>
        <dbReference type="ARBA" id="ARBA00022676"/>
    </source>
</evidence>
<dbReference type="EMBL" id="CP079216">
    <property type="protein sequence ID" value="QXT61673.1"/>
    <property type="molecule type" value="Genomic_DNA"/>
</dbReference>
<name>A0ABX8SE33_9ACTN</name>